<protein>
    <recommendedName>
        <fullName evidence="3">Kri1-like C-terminal domain-containing protein</fullName>
    </recommendedName>
</protein>
<dbReference type="GO" id="GO:0005730">
    <property type="term" value="C:nucleolus"/>
    <property type="evidence" value="ECO:0007669"/>
    <property type="project" value="TreeGrafter"/>
</dbReference>
<dbReference type="PANTHER" id="PTHR14490:SF5">
    <property type="entry name" value="PROTEIN KRI1 HOMOLOG"/>
    <property type="match status" value="1"/>
</dbReference>
<feature type="compositionally biased region" description="Acidic residues" evidence="2">
    <location>
        <begin position="61"/>
        <end position="78"/>
    </location>
</feature>
<evidence type="ECO:0000259" key="3">
    <source>
        <dbReference type="Pfam" id="PF12936"/>
    </source>
</evidence>
<feature type="compositionally biased region" description="Basic and acidic residues" evidence="2">
    <location>
        <begin position="548"/>
        <end position="557"/>
    </location>
</feature>
<feature type="region of interest" description="Disordered" evidence="2">
    <location>
        <begin position="548"/>
        <end position="593"/>
    </location>
</feature>
<feature type="region of interest" description="Disordered" evidence="2">
    <location>
        <begin position="1"/>
        <end position="23"/>
    </location>
</feature>
<gene>
    <name evidence="4" type="ORF">PSAL00342_LOCUS380</name>
</gene>
<feature type="compositionally biased region" description="Basic and acidic residues" evidence="2">
    <location>
        <begin position="424"/>
        <end position="434"/>
    </location>
</feature>
<feature type="domain" description="Kri1-like C-terminal" evidence="3">
    <location>
        <begin position="468"/>
        <end position="552"/>
    </location>
</feature>
<feature type="compositionally biased region" description="Basic and acidic residues" evidence="2">
    <location>
        <begin position="298"/>
        <end position="320"/>
    </location>
</feature>
<dbReference type="EMBL" id="HBIS01000457">
    <property type="protein sequence ID" value="CAE0606564.1"/>
    <property type="molecule type" value="Transcribed_RNA"/>
</dbReference>
<dbReference type="GO" id="GO:0000447">
    <property type="term" value="P:endonucleolytic cleavage in ITS1 to separate SSU-rRNA from 5.8S rRNA and LSU-rRNA from tricistronic rRNA transcript (SSU-rRNA, 5.8S rRNA, LSU-rRNA)"/>
    <property type="evidence" value="ECO:0007669"/>
    <property type="project" value="TreeGrafter"/>
</dbReference>
<dbReference type="Pfam" id="PF12936">
    <property type="entry name" value="Kri1_C"/>
    <property type="match status" value="1"/>
</dbReference>
<sequence length="593" mass="69890">MAHVGRTKKTLLDEEESEEDLERTELKVNEAYAKRYEHNKRREELHRLQEKHGKGNVGDLGPEETDSEDEEEENEDGFVPEKTEEQFLKTLVRIKKRDPTIYDTEQKLYSEVDTDEEDEEYRRVKGEKKEKPMYIKDVMTKQILEQAQGKGDDLDQMRELPVKTYQQEQDEARAAFLNAAQELDSEEEGDAFGGGLLKRRVKTAEELKKDTLEDAIYAAEQAEREKLARQQNILDEYFGKEEELNEDEKFLKSYILNRGWIDKEEDYRKEMEGLSEDEENVDKAEEFEYNFQHRYEEEGADRIISHPRIIEDSVRKDESSRKRKRKEKEERKKAETQAQYEEIKRLKNLKKLEMQEKLQKIRDIAGYKGKSLDKIKNRVLEEDFDPERHDHNMQEIFDDEYYEDDEDDEALIKPEFGDMDEEVERMADIGEHPNKASKKKGKGGSGSGKSREDLGMDEDDMEQSKVEAQKALDEYYKLDAEDHINGMRTRFKYKTVEPSYYGLDVLDILSREDKELNQVVSIKKLAPYREDKESSRKYKKVLWKMEKEEERKHREACSKSAGKSSKRDNGKRDVKGKGERMASYGVPTVSKTK</sequence>
<feature type="compositionally biased region" description="Basic and acidic residues" evidence="2">
    <location>
        <begin position="565"/>
        <end position="580"/>
    </location>
</feature>
<dbReference type="Pfam" id="PF05178">
    <property type="entry name" value="Kri1"/>
    <property type="match status" value="1"/>
</dbReference>
<proteinExistence type="inferred from homology"/>
<feature type="region of interest" description="Disordered" evidence="2">
    <location>
        <begin position="298"/>
        <end position="338"/>
    </location>
</feature>
<evidence type="ECO:0000256" key="1">
    <source>
        <dbReference type="ARBA" id="ARBA00007473"/>
    </source>
</evidence>
<evidence type="ECO:0000256" key="2">
    <source>
        <dbReference type="SAM" id="MobiDB-lite"/>
    </source>
</evidence>
<dbReference type="GO" id="GO:0030686">
    <property type="term" value="C:90S preribosome"/>
    <property type="evidence" value="ECO:0007669"/>
    <property type="project" value="TreeGrafter"/>
</dbReference>
<name>A0A7S3XC73_9CHLO</name>
<accession>A0A7S3XC73</accession>
<feature type="compositionally biased region" description="Basic and acidic residues" evidence="2">
    <location>
        <begin position="383"/>
        <end position="393"/>
    </location>
</feature>
<dbReference type="AlphaFoldDB" id="A0A7S3XC73"/>
<evidence type="ECO:0000313" key="4">
    <source>
        <dbReference type="EMBL" id="CAE0606564.1"/>
    </source>
</evidence>
<feature type="region of interest" description="Disordered" evidence="2">
    <location>
        <begin position="420"/>
        <end position="466"/>
    </location>
</feature>
<organism evidence="4">
    <name type="scientific">Picocystis salinarum</name>
    <dbReference type="NCBI Taxonomy" id="88271"/>
    <lineage>
        <taxon>Eukaryota</taxon>
        <taxon>Viridiplantae</taxon>
        <taxon>Chlorophyta</taxon>
        <taxon>Picocystophyceae</taxon>
        <taxon>Picocystales</taxon>
        <taxon>Picocystaceae</taxon>
        <taxon>Picocystis</taxon>
    </lineage>
</organism>
<dbReference type="InterPro" id="IPR024626">
    <property type="entry name" value="Kri1-like_C"/>
</dbReference>
<dbReference type="PANTHER" id="PTHR14490">
    <property type="entry name" value="ZINC FINGER, ZZ TYPE"/>
    <property type="match status" value="1"/>
</dbReference>
<feature type="compositionally biased region" description="Basic and acidic residues" evidence="2">
    <location>
        <begin position="327"/>
        <end position="338"/>
    </location>
</feature>
<dbReference type="InterPro" id="IPR018034">
    <property type="entry name" value="Kri1"/>
</dbReference>
<comment type="similarity">
    <text evidence="1">Belongs to the KRI1 family.</text>
</comment>
<feature type="region of interest" description="Disordered" evidence="2">
    <location>
        <begin position="383"/>
        <end position="404"/>
    </location>
</feature>
<feature type="compositionally biased region" description="Acidic residues" evidence="2">
    <location>
        <begin position="13"/>
        <end position="22"/>
    </location>
</feature>
<feature type="region of interest" description="Disordered" evidence="2">
    <location>
        <begin position="37"/>
        <end position="83"/>
    </location>
</feature>
<reference evidence="4" key="1">
    <citation type="submission" date="2021-01" db="EMBL/GenBank/DDBJ databases">
        <authorList>
            <person name="Corre E."/>
            <person name="Pelletier E."/>
            <person name="Niang G."/>
            <person name="Scheremetjew M."/>
            <person name="Finn R."/>
            <person name="Kale V."/>
            <person name="Holt S."/>
            <person name="Cochrane G."/>
            <person name="Meng A."/>
            <person name="Brown T."/>
            <person name="Cohen L."/>
        </authorList>
    </citation>
    <scope>NUCLEOTIDE SEQUENCE</scope>
    <source>
        <strain evidence="4">CCMP1897</strain>
    </source>
</reference>
<feature type="compositionally biased region" description="Basic and acidic residues" evidence="2">
    <location>
        <begin position="37"/>
        <end position="53"/>
    </location>
</feature>